<proteinExistence type="predicted"/>
<reference evidence="1" key="1">
    <citation type="submission" date="2022-09" db="EMBL/GenBank/DDBJ databases">
        <title>The genome sequence of Tsuneonella sp. YG55.</title>
        <authorList>
            <person name="Liu Y."/>
        </authorList>
    </citation>
    <scope>NUCLEOTIDE SEQUENCE</scope>
    <source>
        <strain evidence="1">YG55</strain>
    </source>
</reference>
<keyword evidence="2" id="KW-1185">Reference proteome</keyword>
<dbReference type="PROSITE" id="PS51257">
    <property type="entry name" value="PROKAR_LIPOPROTEIN"/>
    <property type="match status" value="1"/>
</dbReference>
<gene>
    <name evidence="1" type="ORF">N0B51_01245</name>
</gene>
<accession>A0A9X3AKB1</accession>
<dbReference type="RefSeq" id="WP_259960373.1">
    <property type="nucleotide sequence ID" value="NZ_JAOAMV010000001.1"/>
</dbReference>
<evidence type="ECO:0000313" key="2">
    <source>
        <dbReference type="Proteomes" id="UP001142648"/>
    </source>
</evidence>
<organism evidence="1 2">
    <name type="scientific">Tsuneonella litorea</name>
    <dbReference type="NCBI Taxonomy" id="2976475"/>
    <lineage>
        <taxon>Bacteria</taxon>
        <taxon>Pseudomonadati</taxon>
        <taxon>Pseudomonadota</taxon>
        <taxon>Alphaproteobacteria</taxon>
        <taxon>Sphingomonadales</taxon>
        <taxon>Erythrobacteraceae</taxon>
        <taxon>Tsuneonella</taxon>
    </lineage>
</organism>
<sequence>MTPRARTGRSRAACALLVALGAAPMLSGCIAAAALPVLAAGGVAKSRAEGSVRGPAVDRPVAPASQVAAARVAIPGEPDPAPPAGPAAVDTPAYRLTTLTQLPPPSGVRPATGGTVDGRGWDAFAAYARRQASIPVIGSERRSAMLADPSAMKPETRICSVQPASVLIDLDPGETAVDLNAAIPADPALAGRLAALREAEVIIGWVSSRTADQAGMVRRALKASGLDPQGRDELVLLRFPEERKQTRRDDFAKSHCVVAIAGDQKTDFDELFAYLRNPALALPLERLIGAGWFIAPPPLATN</sequence>
<dbReference type="InterPro" id="IPR023214">
    <property type="entry name" value="HAD_sf"/>
</dbReference>
<comment type="caution">
    <text evidence="1">The sequence shown here is derived from an EMBL/GenBank/DDBJ whole genome shotgun (WGS) entry which is preliminary data.</text>
</comment>
<dbReference type="Proteomes" id="UP001142648">
    <property type="component" value="Unassembled WGS sequence"/>
</dbReference>
<name>A0A9X3AKB1_9SPHN</name>
<evidence type="ECO:0000313" key="1">
    <source>
        <dbReference type="EMBL" id="MCT2557598.1"/>
    </source>
</evidence>
<protein>
    <submittedName>
        <fullName evidence="1">Uncharacterized protein</fullName>
    </submittedName>
</protein>
<dbReference type="EMBL" id="JAOAMV010000001">
    <property type="protein sequence ID" value="MCT2557598.1"/>
    <property type="molecule type" value="Genomic_DNA"/>
</dbReference>
<dbReference type="AlphaFoldDB" id="A0A9X3AKB1"/>
<dbReference type="Gene3D" id="3.40.50.1000">
    <property type="entry name" value="HAD superfamily/HAD-like"/>
    <property type="match status" value="1"/>
</dbReference>